<dbReference type="GO" id="GO:0005840">
    <property type="term" value="C:ribosome"/>
    <property type="evidence" value="ECO:0007669"/>
    <property type="project" value="UniProtKB-KW"/>
</dbReference>
<dbReference type="Gene3D" id="3.90.1170.10">
    <property type="entry name" value="Ribosomal protein L10e/L16"/>
    <property type="match status" value="1"/>
</dbReference>
<evidence type="ECO:0000313" key="2">
    <source>
        <dbReference type="Proteomes" id="UP000807769"/>
    </source>
</evidence>
<dbReference type="OrthoDB" id="10258869at2759"/>
<accession>A0A9P7DX11</accession>
<reference evidence="1" key="1">
    <citation type="journal article" date="2020" name="New Phytol.">
        <title>Comparative genomics reveals dynamic genome evolution in host specialist ectomycorrhizal fungi.</title>
        <authorList>
            <person name="Lofgren L.A."/>
            <person name="Nguyen N.H."/>
            <person name="Vilgalys R."/>
            <person name="Ruytinx J."/>
            <person name="Liao H.L."/>
            <person name="Branco S."/>
            <person name="Kuo A."/>
            <person name="LaButti K."/>
            <person name="Lipzen A."/>
            <person name="Andreopoulos W."/>
            <person name="Pangilinan J."/>
            <person name="Riley R."/>
            <person name="Hundley H."/>
            <person name="Na H."/>
            <person name="Barry K."/>
            <person name="Grigoriev I.V."/>
            <person name="Stajich J.E."/>
            <person name="Kennedy P.G."/>
        </authorList>
    </citation>
    <scope>NUCLEOTIDE SEQUENCE</scope>
    <source>
        <strain evidence="1">MN1</strain>
    </source>
</reference>
<comment type="caution">
    <text evidence="1">The sequence shown here is derived from an EMBL/GenBank/DDBJ whole genome shotgun (WGS) entry which is preliminary data.</text>
</comment>
<dbReference type="GeneID" id="64632737"/>
<dbReference type="EMBL" id="JABBWG010000054">
    <property type="protein sequence ID" value="KAG1805304.1"/>
    <property type="molecule type" value="Genomic_DNA"/>
</dbReference>
<keyword evidence="2" id="KW-1185">Reference proteome</keyword>
<sequence length="147" mass="17169">MGRRLAHCYRYCKNKPLLFCRHLVSDEYKQLSSKALEAGRICGNKCVTKLSLHPFHTIRINKIASDWYALARVNIGQSILSIRCKESNAAVTQEALRHAWYKFLARQNIIVSKKRGFTNMDREDYLKPKEEKRVLQWVSFYALSGIF</sequence>
<proteinExistence type="predicted"/>
<gene>
    <name evidence="1" type="ORF">BJ212DRAFT_1449619</name>
</gene>
<dbReference type="GO" id="GO:0003735">
    <property type="term" value="F:structural constituent of ribosome"/>
    <property type="evidence" value="ECO:0007669"/>
    <property type="project" value="InterPro"/>
</dbReference>
<keyword evidence="1" id="KW-0689">Ribosomal protein</keyword>
<protein>
    <submittedName>
        <fullName evidence="1">Ribosomal protein L10e/L16</fullName>
    </submittedName>
</protein>
<dbReference type="PANTHER" id="PTHR11726">
    <property type="entry name" value="60S RIBOSOMAL PROTEIN L10"/>
    <property type="match status" value="1"/>
</dbReference>
<name>A0A9P7DX11_9AGAM</name>
<dbReference type="GO" id="GO:0006412">
    <property type="term" value="P:translation"/>
    <property type="evidence" value="ECO:0007669"/>
    <property type="project" value="InterPro"/>
</dbReference>
<keyword evidence="1" id="KW-0687">Ribonucleoprotein</keyword>
<dbReference type="RefSeq" id="XP_041187163.1">
    <property type="nucleotide sequence ID" value="XM_041338721.1"/>
</dbReference>
<organism evidence="1 2">
    <name type="scientific">Suillus subaureus</name>
    <dbReference type="NCBI Taxonomy" id="48587"/>
    <lineage>
        <taxon>Eukaryota</taxon>
        <taxon>Fungi</taxon>
        <taxon>Dikarya</taxon>
        <taxon>Basidiomycota</taxon>
        <taxon>Agaricomycotina</taxon>
        <taxon>Agaricomycetes</taxon>
        <taxon>Agaricomycetidae</taxon>
        <taxon>Boletales</taxon>
        <taxon>Suillineae</taxon>
        <taxon>Suillaceae</taxon>
        <taxon>Suillus</taxon>
    </lineage>
</organism>
<dbReference type="InterPro" id="IPR036920">
    <property type="entry name" value="Ribosomal_uL16_sf"/>
</dbReference>
<evidence type="ECO:0000313" key="1">
    <source>
        <dbReference type="EMBL" id="KAG1805304.1"/>
    </source>
</evidence>
<dbReference type="Proteomes" id="UP000807769">
    <property type="component" value="Unassembled WGS sequence"/>
</dbReference>
<dbReference type="AlphaFoldDB" id="A0A9P7DX11"/>
<dbReference type="SUPFAM" id="SSF54686">
    <property type="entry name" value="Ribosomal protein L16p/L10e"/>
    <property type="match status" value="1"/>
</dbReference>
<dbReference type="InterPro" id="IPR001197">
    <property type="entry name" value="Ribosomal_uL16_euk_arch"/>
</dbReference>